<proteinExistence type="predicted"/>
<reference evidence="2" key="1">
    <citation type="submission" date="2015-11" db="EMBL/GenBank/DDBJ databases">
        <title>De novo transcriptome assembly of four potential Pierce s Disease insect vectors from Arizona vineyards.</title>
        <authorList>
            <person name="Tassone E.E."/>
        </authorList>
    </citation>
    <scope>NUCLEOTIDE SEQUENCE</scope>
</reference>
<name>A0A1B6LNY4_9HEMI</name>
<accession>A0A1B6LNY4</accession>
<gene>
    <name evidence="3" type="ORF">g.7006</name>
    <name evidence="2" type="ORF">g.7007</name>
</gene>
<dbReference type="AlphaFoldDB" id="A0A1B6LNY4"/>
<keyword evidence="1" id="KW-0812">Transmembrane</keyword>
<evidence type="ECO:0000256" key="1">
    <source>
        <dbReference type="SAM" id="Phobius"/>
    </source>
</evidence>
<dbReference type="EMBL" id="GEBQ01014487">
    <property type="protein sequence ID" value="JAT25490.1"/>
    <property type="molecule type" value="Transcribed_RNA"/>
</dbReference>
<sequence length="110" mass="12863">MSYKIQEFKIRTHFSLGPFTLNMDQLFDIQTQMFIVAGVALASIIISFVLLIISGLLMIKTKRMSMKLEEQERVTQSLLDHQFLSPQIHPQEELGRRGFFKFPMVKQTER</sequence>
<organism evidence="2">
    <name type="scientific">Graphocephala atropunctata</name>
    <dbReference type="NCBI Taxonomy" id="36148"/>
    <lineage>
        <taxon>Eukaryota</taxon>
        <taxon>Metazoa</taxon>
        <taxon>Ecdysozoa</taxon>
        <taxon>Arthropoda</taxon>
        <taxon>Hexapoda</taxon>
        <taxon>Insecta</taxon>
        <taxon>Pterygota</taxon>
        <taxon>Neoptera</taxon>
        <taxon>Paraneoptera</taxon>
        <taxon>Hemiptera</taxon>
        <taxon>Auchenorrhyncha</taxon>
        <taxon>Membracoidea</taxon>
        <taxon>Cicadellidae</taxon>
        <taxon>Cicadellinae</taxon>
        <taxon>Cicadellini</taxon>
        <taxon>Graphocephala</taxon>
    </lineage>
</organism>
<protein>
    <submittedName>
        <fullName evidence="2">Uncharacterized protein</fullName>
    </submittedName>
</protein>
<keyword evidence="1" id="KW-1133">Transmembrane helix</keyword>
<feature type="transmembrane region" description="Helical" evidence="1">
    <location>
        <begin position="33"/>
        <end position="59"/>
    </location>
</feature>
<keyword evidence="1" id="KW-0472">Membrane</keyword>
<dbReference type="EMBL" id="GEBQ01007162">
    <property type="protein sequence ID" value="JAT32815.1"/>
    <property type="molecule type" value="Transcribed_RNA"/>
</dbReference>
<evidence type="ECO:0000313" key="2">
    <source>
        <dbReference type="EMBL" id="JAT25490.1"/>
    </source>
</evidence>
<evidence type="ECO:0000313" key="3">
    <source>
        <dbReference type="EMBL" id="JAT32815.1"/>
    </source>
</evidence>